<proteinExistence type="predicted"/>
<dbReference type="RefSeq" id="WP_209622759.1">
    <property type="nucleotide sequence ID" value="NZ_JAGJRS010000034.1"/>
</dbReference>
<evidence type="ECO:0000313" key="4">
    <source>
        <dbReference type="EMBL" id="MBP1475652.1"/>
    </source>
</evidence>
<feature type="region of interest" description="Disordered" evidence="2">
    <location>
        <begin position="194"/>
        <end position="266"/>
    </location>
</feature>
<dbReference type="InterPro" id="IPR036380">
    <property type="entry name" value="Isochorismatase-like_sf"/>
</dbReference>
<name>A0ABS4DRG4_9GAMM</name>
<dbReference type="Gene3D" id="3.40.50.850">
    <property type="entry name" value="Isochorismatase-like"/>
    <property type="match status" value="1"/>
</dbReference>
<dbReference type="EMBL" id="JAGJRS010000034">
    <property type="protein sequence ID" value="MBP1475652.1"/>
    <property type="molecule type" value="Genomic_DNA"/>
</dbReference>
<dbReference type="Pfam" id="PF00857">
    <property type="entry name" value="Isochorismatase"/>
    <property type="match status" value="1"/>
</dbReference>
<dbReference type="CDD" id="cd00431">
    <property type="entry name" value="cysteine_hydrolases"/>
    <property type="match status" value="1"/>
</dbReference>
<dbReference type="PANTHER" id="PTHR43540">
    <property type="entry name" value="PEROXYUREIDOACRYLATE/UREIDOACRYLATE AMIDOHYDROLASE-RELATED"/>
    <property type="match status" value="1"/>
</dbReference>
<dbReference type="PANTHER" id="PTHR43540:SF6">
    <property type="entry name" value="ISOCHORISMATASE-LIKE DOMAIN-CONTAINING PROTEIN"/>
    <property type="match status" value="1"/>
</dbReference>
<keyword evidence="5" id="KW-1185">Reference proteome</keyword>
<sequence length="266" mass="29988">MANTGQHEHDAAFDPRHSALLIIDMLNDLEFEGGEALLEQAMPVATTIGHLRDWYHAHRLPVIYANDNFGRWHADLAKVIEHCRRVGSRGARLSDGLLPGVEDYFILKPRHSAFYETPLCTLLEKLQIKALALVGIAGDDCVLRTAMDAQMRQYPLWVPADGIASQTTLRNQRALACMQEVAKADITRIDARLPEWDHTQRSQKMSSHDRKDSQHPDCNKPQRPETENERQGRKAHESDLTDEAVEETFPASDPVSPFIPAKTPED</sequence>
<accession>A0ABS4DRG4</accession>
<evidence type="ECO:0000256" key="2">
    <source>
        <dbReference type="SAM" id="MobiDB-lite"/>
    </source>
</evidence>
<dbReference type="InterPro" id="IPR050272">
    <property type="entry name" value="Isochorismatase-like_hydrls"/>
</dbReference>
<dbReference type="InterPro" id="IPR000868">
    <property type="entry name" value="Isochorismatase-like_dom"/>
</dbReference>
<gene>
    <name evidence="4" type="ORF">J7I44_15180</name>
</gene>
<keyword evidence="1 4" id="KW-0378">Hydrolase</keyword>
<feature type="domain" description="Isochorismatase-like" evidence="3">
    <location>
        <begin position="18"/>
        <end position="179"/>
    </location>
</feature>
<protein>
    <submittedName>
        <fullName evidence="4">Cysteine hydrolase</fullName>
    </submittedName>
</protein>
<reference evidence="4 5" key="1">
    <citation type="submission" date="2021-04" db="EMBL/GenBank/DDBJ databases">
        <authorList>
            <person name="Huq M.A."/>
        </authorList>
    </citation>
    <scope>NUCLEOTIDE SEQUENCE [LARGE SCALE GENOMIC DNA]</scope>
    <source>
        <strain evidence="4 5">MAH-13</strain>
    </source>
</reference>
<dbReference type="GO" id="GO:0016787">
    <property type="term" value="F:hydrolase activity"/>
    <property type="evidence" value="ECO:0007669"/>
    <property type="project" value="UniProtKB-KW"/>
</dbReference>
<dbReference type="Proteomes" id="UP000823790">
    <property type="component" value="Unassembled WGS sequence"/>
</dbReference>
<evidence type="ECO:0000259" key="3">
    <source>
        <dbReference type="Pfam" id="PF00857"/>
    </source>
</evidence>
<evidence type="ECO:0000313" key="5">
    <source>
        <dbReference type="Proteomes" id="UP000823790"/>
    </source>
</evidence>
<feature type="compositionally biased region" description="Basic and acidic residues" evidence="2">
    <location>
        <begin position="194"/>
        <end position="239"/>
    </location>
</feature>
<organism evidence="4 5">
    <name type="scientific">Frateuria flava</name>
    <dbReference type="NCBI Taxonomy" id="2821489"/>
    <lineage>
        <taxon>Bacteria</taxon>
        <taxon>Pseudomonadati</taxon>
        <taxon>Pseudomonadota</taxon>
        <taxon>Gammaproteobacteria</taxon>
        <taxon>Lysobacterales</taxon>
        <taxon>Rhodanobacteraceae</taxon>
        <taxon>Frateuria</taxon>
    </lineage>
</organism>
<comment type="caution">
    <text evidence="4">The sequence shown here is derived from an EMBL/GenBank/DDBJ whole genome shotgun (WGS) entry which is preliminary data.</text>
</comment>
<dbReference type="SUPFAM" id="SSF52499">
    <property type="entry name" value="Isochorismatase-like hydrolases"/>
    <property type="match status" value="1"/>
</dbReference>
<evidence type="ECO:0000256" key="1">
    <source>
        <dbReference type="ARBA" id="ARBA00022801"/>
    </source>
</evidence>